<keyword evidence="1" id="KW-0378">Hydrolase</keyword>
<dbReference type="GO" id="GO:0008745">
    <property type="term" value="F:N-acetylmuramoyl-L-alanine amidase activity"/>
    <property type="evidence" value="ECO:0007669"/>
    <property type="project" value="InterPro"/>
</dbReference>
<reference evidence="3" key="2">
    <citation type="submission" date="2021-04" db="EMBL/GenBank/DDBJ databases">
        <authorList>
            <person name="Dong X."/>
        </authorList>
    </citation>
    <scope>NUCLEOTIDE SEQUENCE</scope>
    <source>
        <strain evidence="3">ZWT</strain>
    </source>
</reference>
<dbReference type="GO" id="GO:0009253">
    <property type="term" value="P:peptidoglycan catabolic process"/>
    <property type="evidence" value="ECO:0007669"/>
    <property type="project" value="InterPro"/>
</dbReference>
<evidence type="ECO:0000313" key="4">
    <source>
        <dbReference type="Proteomes" id="UP001056429"/>
    </source>
</evidence>
<feature type="domain" description="MurNAc-LAA" evidence="2">
    <location>
        <begin position="61"/>
        <end position="171"/>
    </location>
</feature>
<protein>
    <submittedName>
        <fullName evidence="3">N-acetylmuramoyl-L-alanine amidase</fullName>
    </submittedName>
</protein>
<dbReference type="CDD" id="cd02696">
    <property type="entry name" value="MurNAc-LAA"/>
    <property type="match status" value="1"/>
</dbReference>
<comment type="caution">
    <text evidence="3">The sequence shown here is derived from an EMBL/GenBank/DDBJ whole genome shotgun (WGS) entry which is preliminary data.</text>
</comment>
<dbReference type="SUPFAM" id="SSF53187">
    <property type="entry name" value="Zn-dependent exopeptidases"/>
    <property type="match status" value="1"/>
</dbReference>
<dbReference type="PANTHER" id="PTHR30404:SF0">
    <property type="entry name" value="N-ACETYLMURAMOYL-L-ALANINE AMIDASE AMIC"/>
    <property type="match status" value="1"/>
</dbReference>
<dbReference type="AlphaFoldDB" id="A0A9J6P8T4"/>
<dbReference type="RefSeq" id="WP_250861074.1">
    <property type="nucleotide sequence ID" value="NZ_JAGSOJ010000004.1"/>
</dbReference>
<dbReference type="GO" id="GO:0030288">
    <property type="term" value="C:outer membrane-bounded periplasmic space"/>
    <property type="evidence" value="ECO:0007669"/>
    <property type="project" value="TreeGrafter"/>
</dbReference>
<gene>
    <name evidence="3" type="ORF">KDK92_19545</name>
</gene>
<sequence length="239" mass="27304">MRICFDAGHGGKDNGASVNGVYEKDITLKICNYARFIAKKNGFQCFMTREKDESLVHMDRALYANRNDCDIFVSIHCNSFVNELARGIETWSYPSSTKGEKLSQLIQKELIRSTSLFNRGCKKARFSVLNKTVMPAVLIEIGFLSNPQEAKLLLSSEFLWEIASSIVRGCCNYFEKEFEEVVATEFLGEEERNIVLEFQKFLNVLGIYDESGYPLREDGILGQRTISVLQKFEKMLLKE</sequence>
<dbReference type="Pfam" id="PF01520">
    <property type="entry name" value="Amidase_3"/>
    <property type="match status" value="1"/>
</dbReference>
<dbReference type="InterPro" id="IPR050695">
    <property type="entry name" value="N-acetylmuramoyl_amidase_3"/>
</dbReference>
<keyword evidence="4" id="KW-1185">Reference proteome</keyword>
<dbReference type="Gene3D" id="3.40.630.40">
    <property type="entry name" value="Zn-dependent exopeptidases"/>
    <property type="match status" value="1"/>
</dbReference>
<evidence type="ECO:0000259" key="2">
    <source>
        <dbReference type="SMART" id="SM00646"/>
    </source>
</evidence>
<dbReference type="Proteomes" id="UP001056429">
    <property type="component" value="Unassembled WGS sequence"/>
</dbReference>
<evidence type="ECO:0000313" key="3">
    <source>
        <dbReference type="EMBL" id="MCM1991941.1"/>
    </source>
</evidence>
<evidence type="ECO:0000256" key="1">
    <source>
        <dbReference type="ARBA" id="ARBA00022801"/>
    </source>
</evidence>
<name>A0A9J6P8T4_9CLOT</name>
<reference evidence="3" key="1">
    <citation type="journal article" date="2021" name="mSystems">
        <title>Bacteria and Archaea Synergistically Convert Glycine Betaine to Biogenic Methane in the Formosa Cold Seep of the South China Sea.</title>
        <authorList>
            <person name="Li L."/>
            <person name="Zhang W."/>
            <person name="Zhang S."/>
            <person name="Song L."/>
            <person name="Sun Q."/>
            <person name="Zhang H."/>
            <person name="Xiang H."/>
            <person name="Dong X."/>
        </authorList>
    </citation>
    <scope>NUCLEOTIDE SEQUENCE</scope>
    <source>
        <strain evidence="3">ZWT</strain>
    </source>
</reference>
<accession>A0A9J6P8T4</accession>
<dbReference type="PANTHER" id="PTHR30404">
    <property type="entry name" value="N-ACETYLMURAMOYL-L-ALANINE AMIDASE"/>
    <property type="match status" value="1"/>
</dbReference>
<organism evidence="3 4">
    <name type="scientific">Oceanirhabdus seepicola</name>
    <dbReference type="NCBI Taxonomy" id="2828781"/>
    <lineage>
        <taxon>Bacteria</taxon>
        <taxon>Bacillati</taxon>
        <taxon>Bacillota</taxon>
        <taxon>Clostridia</taxon>
        <taxon>Eubacteriales</taxon>
        <taxon>Clostridiaceae</taxon>
        <taxon>Oceanirhabdus</taxon>
    </lineage>
</organism>
<dbReference type="EMBL" id="JAGSOJ010000004">
    <property type="protein sequence ID" value="MCM1991941.1"/>
    <property type="molecule type" value="Genomic_DNA"/>
</dbReference>
<proteinExistence type="predicted"/>
<dbReference type="InterPro" id="IPR002508">
    <property type="entry name" value="MurNAc-LAA_cat"/>
</dbReference>
<dbReference type="SMART" id="SM00646">
    <property type="entry name" value="Ami_3"/>
    <property type="match status" value="1"/>
</dbReference>